<proteinExistence type="predicted"/>
<dbReference type="eggNOG" id="COG3464">
    <property type="taxonomic scope" value="Bacteria"/>
</dbReference>
<evidence type="ECO:0008006" key="3">
    <source>
        <dbReference type="Google" id="ProtNLM"/>
    </source>
</evidence>
<accession>F3ZQK7</accession>
<organism evidence="1 2">
    <name type="scientific">Bacteroides coprosuis DSM 18011</name>
    <dbReference type="NCBI Taxonomy" id="679937"/>
    <lineage>
        <taxon>Bacteria</taxon>
        <taxon>Pseudomonadati</taxon>
        <taxon>Bacteroidota</taxon>
        <taxon>Bacteroidia</taxon>
        <taxon>Bacteroidales</taxon>
        <taxon>Bacteroidaceae</taxon>
        <taxon>Bacteroides</taxon>
    </lineage>
</organism>
<evidence type="ECO:0000313" key="2">
    <source>
        <dbReference type="Proteomes" id="UP000018439"/>
    </source>
</evidence>
<gene>
    <name evidence="1" type="ORF">Bcop_1610</name>
</gene>
<protein>
    <recommendedName>
        <fullName evidence="3">Transposase</fullName>
    </recommendedName>
</protein>
<name>F3ZQK7_9BACE</name>
<keyword evidence="2" id="KW-1185">Reference proteome</keyword>
<reference evidence="1 2" key="1">
    <citation type="journal article" date="2011" name="Stand. Genomic Sci.">
        <title>Non-contiguous finished genome sequence of Bacteroides coprosuis type strain (PC139).</title>
        <authorList>
            <person name="Land M."/>
            <person name="Held B."/>
            <person name="Gronow S."/>
            <person name="Abt B."/>
            <person name="Lucas S."/>
            <person name="Del Rio T.G."/>
            <person name="Nolan M."/>
            <person name="Tice H."/>
            <person name="Cheng J.F."/>
            <person name="Pitluck S."/>
            <person name="Liolios K."/>
            <person name="Pagani I."/>
            <person name="Ivanova N."/>
            <person name="Mavromatis K."/>
            <person name="Mikhailova N."/>
            <person name="Pati A."/>
            <person name="Tapia R."/>
            <person name="Han C."/>
            <person name="Goodwin L."/>
            <person name="Chen A."/>
            <person name="Palaniappan K."/>
            <person name="Hauser L."/>
            <person name="Brambilla E.M."/>
            <person name="Rohde M."/>
            <person name="Goker M."/>
            <person name="Detter J.C."/>
            <person name="Woyke T."/>
            <person name="Bristow J."/>
            <person name="Eisen J.A."/>
            <person name="Markowitz V."/>
            <person name="Hugenholtz P."/>
            <person name="Kyrpides N.C."/>
            <person name="Klenk H.P."/>
            <person name="Lapidus A."/>
        </authorList>
    </citation>
    <scope>NUCLEOTIDE SEQUENCE</scope>
    <source>
        <strain evidence="1 2">DSM 18011</strain>
    </source>
</reference>
<dbReference type="EMBL" id="CM001167">
    <property type="protein sequence ID" value="EGJ71802.1"/>
    <property type="molecule type" value="Genomic_DNA"/>
</dbReference>
<dbReference type="OrthoDB" id="1119824at2"/>
<dbReference type="Proteomes" id="UP000018439">
    <property type="component" value="Chromosome"/>
</dbReference>
<dbReference type="STRING" id="679937.Bcop_1610"/>
<dbReference type="HOGENOM" id="CLU_146036_1_0_10"/>
<sequence>MQDSQMLLEVVRLILPEEFLTYFKITKVTKVKDVITIFMDEFDTLSAELKGHKVESKGFLAPITIQDFPVRFKKVTLKVRRRKWYDSTTKEYLSNKYDLLAKRTHYSKEFAAFLKELPRDIPRIGPLS</sequence>
<dbReference type="AlphaFoldDB" id="F3ZQK7"/>
<evidence type="ECO:0000313" key="1">
    <source>
        <dbReference type="EMBL" id="EGJ71802.1"/>
    </source>
</evidence>